<gene>
    <name evidence="4" type="ORF">AXG93_4242s1100</name>
</gene>
<dbReference type="Pfam" id="PF05292">
    <property type="entry name" value="MCD"/>
    <property type="match status" value="2"/>
</dbReference>
<dbReference type="InterPro" id="IPR038351">
    <property type="entry name" value="MCD_N_sf"/>
</dbReference>
<evidence type="ECO:0000256" key="1">
    <source>
        <dbReference type="SAM" id="MobiDB-lite"/>
    </source>
</evidence>
<dbReference type="GO" id="GO:0006633">
    <property type="term" value="P:fatty acid biosynthetic process"/>
    <property type="evidence" value="ECO:0007669"/>
    <property type="project" value="InterPro"/>
</dbReference>
<evidence type="ECO:0008006" key="6">
    <source>
        <dbReference type="Google" id="ProtNLM"/>
    </source>
</evidence>
<organism evidence="4 5">
    <name type="scientific">Marchantia polymorpha subsp. ruderalis</name>
    <dbReference type="NCBI Taxonomy" id="1480154"/>
    <lineage>
        <taxon>Eukaryota</taxon>
        <taxon>Viridiplantae</taxon>
        <taxon>Streptophyta</taxon>
        <taxon>Embryophyta</taxon>
        <taxon>Marchantiophyta</taxon>
        <taxon>Marchantiopsida</taxon>
        <taxon>Marchantiidae</taxon>
        <taxon>Marchantiales</taxon>
        <taxon>Marchantiaceae</taxon>
        <taxon>Marchantia</taxon>
    </lineage>
</organism>
<dbReference type="EMBL" id="LVLJ01002459">
    <property type="protein sequence ID" value="OAE24838.1"/>
    <property type="molecule type" value="Genomic_DNA"/>
</dbReference>
<dbReference type="GO" id="GO:0005759">
    <property type="term" value="C:mitochondrial matrix"/>
    <property type="evidence" value="ECO:0007669"/>
    <property type="project" value="TreeGrafter"/>
</dbReference>
<dbReference type="PANTHER" id="PTHR28641">
    <property type="match status" value="1"/>
</dbReference>
<proteinExistence type="predicted"/>
<dbReference type="PANTHER" id="PTHR28641:SF1">
    <property type="entry name" value="MALONYL-COA DECARBOXYLASE, MITOCHONDRIAL"/>
    <property type="match status" value="1"/>
</dbReference>
<accession>A0A176VVK2</accession>
<dbReference type="GO" id="GO:0006085">
    <property type="term" value="P:acetyl-CoA biosynthetic process"/>
    <property type="evidence" value="ECO:0007669"/>
    <property type="project" value="TreeGrafter"/>
</dbReference>
<feature type="domain" description="Malonyl-CoA decarboxylase C-terminal" evidence="2">
    <location>
        <begin position="230"/>
        <end position="329"/>
    </location>
</feature>
<protein>
    <recommendedName>
        <fullName evidence="6">Malonyl-CoA decarboxylase C-terminal domain-containing protein</fullName>
    </recommendedName>
</protein>
<dbReference type="Proteomes" id="UP000077202">
    <property type="component" value="Unassembled WGS sequence"/>
</dbReference>
<dbReference type="GO" id="GO:2001294">
    <property type="term" value="P:malonyl-CoA catabolic process"/>
    <property type="evidence" value="ECO:0007669"/>
    <property type="project" value="TreeGrafter"/>
</dbReference>
<keyword evidence="5" id="KW-1185">Reference proteome</keyword>
<dbReference type="InterPro" id="IPR035372">
    <property type="entry name" value="MCD_N"/>
</dbReference>
<sequence length="617" mass="69732">MANAILSKRMMRLMRMRMRVGNEIGRNSLPAYNGKQVDPEVDKLFTQQMPPTPKASQSLHGGSKSEASLFLSDNSKRALEKIRDLMRDAIQMKKNELPDLTLSKLREEYLKLDWESRQRALLVLATQFGVDRKRVHDLISHYESLSTDGGEESDAAEAARYRTEHDLRSALMPLSARLFEQMNGQAGGLKFLVDLRADLIATVKEKNLAALRALDSELKGMFATWLGPACLELQQITWANSAALLERIVVYEAVHPISNLYDLKRRLGVGRRCYGYFHPAIPGEPLVFIEVALTNEIVGSIQNVLFEEPPIAEEEATTAIFYSISSTQTFVTLSPIPGFLKWLLPKLKLQIRYAQVGAEDIIEMSDPPSTTFKENLLLPEEESNLVEACGKDKESISGMQILHDLLTSSDHEWAKSAKLVEVLRAPLMRLCARYLIVEKKRGRALDQVTNFHVRNGAEMTVLQLFNLYAMTPQGRPYSTLLDCSQSVERLNWMGDTSIKGLETSAGIMVNYIYRLENIDTNNQAYLNKGIIAASPAIEQYLQSRLDIWAKLNVVRKIGIFPDARLNWPEMIILELEDVGNLIARLQRKGKEAARGVATRGRYVEELEEGKSLIHIWW</sequence>
<evidence type="ECO:0000259" key="2">
    <source>
        <dbReference type="Pfam" id="PF05292"/>
    </source>
</evidence>
<feature type="domain" description="Malonyl-CoA decarboxylase C-terminal" evidence="2">
    <location>
        <begin position="486"/>
        <end position="513"/>
    </location>
</feature>
<feature type="region of interest" description="Disordered" evidence="1">
    <location>
        <begin position="47"/>
        <end position="67"/>
    </location>
</feature>
<dbReference type="GO" id="GO:0050080">
    <property type="term" value="F:malonyl-CoA decarboxylase activity"/>
    <property type="evidence" value="ECO:0007669"/>
    <property type="project" value="InterPro"/>
</dbReference>
<name>A0A176VVK2_MARPO</name>
<evidence type="ECO:0000313" key="4">
    <source>
        <dbReference type="EMBL" id="OAE24838.1"/>
    </source>
</evidence>
<feature type="compositionally biased region" description="Polar residues" evidence="1">
    <location>
        <begin position="47"/>
        <end position="60"/>
    </location>
</feature>
<dbReference type="InterPro" id="IPR042303">
    <property type="entry name" value="Malonyl_CoA_deC_C_sf"/>
</dbReference>
<dbReference type="InterPro" id="IPR007956">
    <property type="entry name" value="Malonyl_CoA_deC_C"/>
</dbReference>
<dbReference type="Pfam" id="PF17408">
    <property type="entry name" value="MCD_N"/>
    <property type="match status" value="1"/>
</dbReference>
<reference evidence="4" key="1">
    <citation type="submission" date="2016-03" db="EMBL/GenBank/DDBJ databases">
        <title>Mechanisms controlling the formation of the plant cell surface in tip-growing cells are functionally conserved among land plants.</title>
        <authorList>
            <person name="Honkanen S."/>
            <person name="Jones V.A."/>
            <person name="Morieri G."/>
            <person name="Champion C."/>
            <person name="Hetherington A.J."/>
            <person name="Kelly S."/>
            <person name="Saint-Marcoux D."/>
            <person name="Proust H."/>
            <person name="Prescott H."/>
            <person name="Dolan L."/>
        </authorList>
    </citation>
    <scope>NUCLEOTIDE SEQUENCE [LARGE SCALE GENOMIC DNA]</scope>
    <source>
        <tissue evidence="4">Whole gametophyte</tissue>
    </source>
</reference>
<dbReference type="InterPro" id="IPR038917">
    <property type="entry name" value="Malonyl_CoA_deC"/>
</dbReference>
<feature type="domain" description="Malonyl-CoA decarboxylase N-terminal" evidence="3">
    <location>
        <begin position="128"/>
        <end position="225"/>
    </location>
</feature>
<dbReference type="Gene3D" id="1.20.140.90">
    <property type="entry name" value="Malonyl-CoA decarboxylase, oligemerization domain"/>
    <property type="match status" value="1"/>
</dbReference>
<evidence type="ECO:0000259" key="3">
    <source>
        <dbReference type="Pfam" id="PF17408"/>
    </source>
</evidence>
<evidence type="ECO:0000313" key="5">
    <source>
        <dbReference type="Proteomes" id="UP000077202"/>
    </source>
</evidence>
<dbReference type="AlphaFoldDB" id="A0A176VVK2"/>
<comment type="caution">
    <text evidence="4">The sequence shown here is derived from an EMBL/GenBank/DDBJ whole genome shotgun (WGS) entry which is preliminary data.</text>
</comment>
<dbReference type="GO" id="GO:0005782">
    <property type="term" value="C:peroxisomal matrix"/>
    <property type="evidence" value="ECO:0007669"/>
    <property type="project" value="TreeGrafter"/>
</dbReference>
<dbReference type="Gene3D" id="3.40.630.150">
    <property type="entry name" value="Malonyl-CoA decarboxylase, catalytic domain"/>
    <property type="match status" value="3"/>
</dbReference>